<feature type="transmembrane region" description="Helical" evidence="1">
    <location>
        <begin position="426"/>
        <end position="455"/>
    </location>
</feature>
<dbReference type="GO" id="GO:0019187">
    <property type="term" value="F:beta-1,4-mannosyltransferase activity"/>
    <property type="evidence" value="ECO:0007669"/>
    <property type="project" value="InterPro"/>
</dbReference>
<proteinExistence type="predicted"/>
<dbReference type="InterPro" id="IPR002226">
    <property type="entry name" value="Catalase_haem_BS"/>
</dbReference>
<feature type="transmembrane region" description="Helical" evidence="1">
    <location>
        <begin position="77"/>
        <end position="100"/>
    </location>
</feature>
<keyword evidence="1" id="KW-0812">Transmembrane</keyword>
<keyword evidence="1" id="KW-0472">Membrane</keyword>
<dbReference type="EMBL" id="JAPZBT010000002">
    <property type="protein sequence ID" value="KAJ5372786.1"/>
    <property type="molecule type" value="Genomic_DNA"/>
</dbReference>
<feature type="transmembrane region" description="Helical" evidence="1">
    <location>
        <begin position="361"/>
        <end position="382"/>
    </location>
</feature>
<evidence type="ECO:0000313" key="3">
    <source>
        <dbReference type="EMBL" id="KAJ5372786.1"/>
    </source>
</evidence>
<reference evidence="3" key="2">
    <citation type="journal article" date="2023" name="IMA Fungus">
        <title>Comparative genomic study of the Penicillium genus elucidates a diverse pangenome and 15 lateral gene transfer events.</title>
        <authorList>
            <person name="Petersen C."/>
            <person name="Sorensen T."/>
            <person name="Nielsen M.R."/>
            <person name="Sondergaard T.E."/>
            <person name="Sorensen J.L."/>
            <person name="Fitzpatrick D.A."/>
            <person name="Frisvad J.C."/>
            <person name="Nielsen K.L."/>
        </authorList>
    </citation>
    <scope>NUCLEOTIDE SEQUENCE</scope>
    <source>
        <strain evidence="3">IBT 3081</strain>
    </source>
</reference>
<accession>A0A9W9S662</accession>
<dbReference type="Proteomes" id="UP001147752">
    <property type="component" value="Unassembled WGS sequence"/>
</dbReference>
<keyword evidence="1" id="KW-1133">Transmembrane helix</keyword>
<dbReference type="GO" id="GO:0005737">
    <property type="term" value="C:cytoplasm"/>
    <property type="evidence" value="ECO:0007669"/>
    <property type="project" value="TreeGrafter"/>
</dbReference>
<dbReference type="RefSeq" id="XP_056578772.1">
    <property type="nucleotide sequence ID" value="XM_056722522.1"/>
</dbReference>
<dbReference type="SUPFAM" id="SSF53448">
    <property type="entry name" value="Nucleotide-diphospho-sugar transferases"/>
    <property type="match status" value="1"/>
</dbReference>
<keyword evidence="4" id="KW-1185">Reference proteome</keyword>
<feature type="domain" description="Glycosyltransferase 2-like" evidence="2">
    <location>
        <begin position="206"/>
        <end position="395"/>
    </location>
</feature>
<dbReference type="InterPro" id="IPR027389">
    <property type="entry name" value="B_mannosylTrfase_Bre-3/Egh"/>
</dbReference>
<dbReference type="AlphaFoldDB" id="A0A9W9S662"/>
<dbReference type="Pfam" id="PF13632">
    <property type="entry name" value="Glyco_trans_2_3"/>
    <property type="match status" value="1"/>
</dbReference>
<dbReference type="PANTHER" id="PTHR16779">
    <property type="entry name" value="BETA-1,4-MANNOSYLTRANSFERASE EGH"/>
    <property type="match status" value="1"/>
</dbReference>
<dbReference type="InterPro" id="IPR029044">
    <property type="entry name" value="Nucleotide-diphossugar_trans"/>
</dbReference>
<dbReference type="OrthoDB" id="5819582at2759"/>
<feature type="transmembrane region" description="Helical" evidence="1">
    <location>
        <begin position="394"/>
        <end position="414"/>
    </location>
</feature>
<organism evidence="3 4">
    <name type="scientific">Penicillium concentricum</name>
    <dbReference type="NCBI Taxonomy" id="293559"/>
    <lineage>
        <taxon>Eukaryota</taxon>
        <taxon>Fungi</taxon>
        <taxon>Dikarya</taxon>
        <taxon>Ascomycota</taxon>
        <taxon>Pezizomycotina</taxon>
        <taxon>Eurotiomycetes</taxon>
        <taxon>Eurotiomycetidae</taxon>
        <taxon>Eurotiales</taxon>
        <taxon>Aspergillaceae</taxon>
        <taxon>Penicillium</taxon>
    </lineage>
</organism>
<comment type="caution">
    <text evidence="3">The sequence shown here is derived from an EMBL/GenBank/DDBJ whole genome shotgun (WGS) entry which is preliminary data.</text>
</comment>
<protein>
    <recommendedName>
        <fullName evidence="2">Glycosyltransferase 2-like domain-containing protein</fullName>
    </recommendedName>
</protein>
<sequence length="466" mass="53900">MATHTENQQNGRLFNYRDTHSSEKHTKRFYERLDYNWAIFPITATICFIALYHISTWTGLYDKFVEPEVPWTPDCTILAIVYAPFLLGQLPPYSILWGMCLPMRPFGYKKAPKGRYFRELKVCLVTKGTYMQTVVNSIRVWQDCREYQKITFHVVLDSVDDDIKAAIPSFVNVVSVPASFQPAHAKYKGRALEWFRLHLKLSELDWVLHLDEETEIDEYLVKACFDFIERGVEDIGMGTIYYTSHNYWENSFLTTAEIFRVADDFGRFQLPIRLFKRPLLGWMHGSFILINGAVENKVTWDTGCLAEDFWFAFHAARRGVKFGWIHAIAREQPPVSVSDLIQQRRRWYTGIMSMDSWLVKLVLAIPMMGPLVYGALNVYTFISGWKISVSHWFFVWNLCNMAVDMHGIIVGSVLQDLYLGDTSLGALVLHIGLTLLWAPVVQFAHSIIFLSALIWPSSKFLVIKKV</sequence>
<dbReference type="GeneID" id="81461705"/>
<gene>
    <name evidence="3" type="ORF">N7517_004792</name>
</gene>
<dbReference type="PROSITE" id="PS00437">
    <property type="entry name" value="CATALASE_1"/>
    <property type="match status" value="1"/>
</dbReference>
<evidence type="ECO:0000259" key="2">
    <source>
        <dbReference type="Pfam" id="PF13632"/>
    </source>
</evidence>
<reference evidence="3" key="1">
    <citation type="submission" date="2022-12" db="EMBL/GenBank/DDBJ databases">
        <authorList>
            <person name="Petersen C."/>
        </authorList>
    </citation>
    <scope>NUCLEOTIDE SEQUENCE</scope>
    <source>
        <strain evidence="3">IBT 3081</strain>
    </source>
</reference>
<dbReference type="GO" id="GO:0020037">
    <property type="term" value="F:heme binding"/>
    <property type="evidence" value="ECO:0007669"/>
    <property type="project" value="InterPro"/>
</dbReference>
<dbReference type="PANTHER" id="PTHR16779:SF1">
    <property type="entry name" value="BETA-1,4-MANNOSYLTRANSFERASE EGH"/>
    <property type="match status" value="1"/>
</dbReference>
<feature type="transmembrane region" description="Helical" evidence="1">
    <location>
        <begin position="37"/>
        <end position="57"/>
    </location>
</feature>
<evidence type="ECO:0000256" key="1">
    <source>
        <dbReference type="SAM" id="Phobius"/>
    </source>
</evidence>
<evidence type="ECO:0000313" key="4">
    <source>
        <dbReference type="Proteomes" id="UP001147752"/>
    </source>
</evidence>
<name>A0A9W9S662_9EURO</name>
<dbReference type="InterPro" id="IPR001173">
    <property type="entry name" value="Glyco_trans_2-like"/>
</dbReference>